<evidence type="ECO:0000256" key="3">
    <source>
        <dbReference type="ARBA" id="ARBA00023237"/>
    </source>
</evidence>
<dbReference type="RefSeq" id="WP_035988390.1">
    <property type="nucleotide sequence ID" value="NZ_CP012747.1"/>
</dbReference>
<dbReference type="PROSITE" id="PS01068">
    <property type="entry name" value="OMPA_1"/>
    <property type="match status" value="1"/>
</dbReference>
<dbReference type="CDD" id="cd07185">
    <property type="entry name" value="OmpA_C-like"/>
    <property type="match status" value="1"/>
</dbReference>
<keyword evidence="3" id="KW-0998">Cell outer membrane</keyword>
<keyword evidence="5" id="KW-0732">Signal</keyword>
<dbReference type="AlphaFoldDB" id="A0A0P0REQ2"/>
<evidence type="ECO:0000256" key="2">
    <source>
        <dbReference type="ARBA" id="ARBA00023136"/>
    </source>
</evidence>
<evidence type="ECO:0000313" key="7">
    <source>
        <dbReference type="EMBL" id="ALL66857.1"/>
    </source>
</evidence>
<dbReference type="InterPro" id="IPR006690">
    <property type="entry name" value="OMPA-like_CS"/>
</dbReference>
<comment type="subcellular location">
    <subcellularLocation>
        <location evidence="1">Cell outer membrane</location>
    </subcellularLocation>
</comment>
<keyword evidence="2 4" id="KW-0472">Membrane</keyword>
<dbReference type="InterPro" id="IPR050330">
    <property type="entry name" value="Bact_OuterMem_StrucFunc"/>
</dbReference>
<dbReference type="PANTHER" id="PTHR30329">
    <property type="entry name" value="STATOR ELEMENT OF FLAGELLAR MOTOR COMPLEX"/>
    <property type="match status" value="1"/>
</dbReference>
<dbReference type="PRINTS" id="PR01021">
    <property type="entry name" value="OMPADOMAIN"/>
</dbReference>
<dbReference type="Gene3D" id="3.30.1330.60">
    <property type="entry name" value="OmpA-like domain"/>
    <property type="match status" value="1"/>
</dbReference>
<dbReference type="InterPro" id="IPR006664">
    <property type="entry name" value="OMP_bac"/>
</dbReference>
<dbReference type="PROSITE" id="PS51123">
    <property type="entry name" value="OMPA_2"/>
    <property type="match status" value="1"/>
</dbReference>
<sequence>MSGSIVSFLTGRAARGAWVVALCVVACASVAHAEDPVVKEQDIDENSVTKALTPDDSDNIVTRGFVLSNKPGTAAKPATPAKAASLQLLITFTTNSSTLTDTAQAALDKVAHALQSDRLAAYRFRVEGHADPRGSADANMKLSQDRAAAVVEYLTQKDGIAAERLTSVGKGSSEPLNKRNPTAPENRRVTIVTVTN</sequence>
<dbReference type="SUPFAM" id="SSF103088">
    <property type="entry name" value="OmpA-like"/>
    <property type="match status" value="1"/>
</dbReference>
<name>A0A0P0REQ2_9BURK</name>
<dbReference type="Pfam" id="PF00691">
    <property type="entry name" value="OmpA"/>
    <property type="match status" value="1"/>
</dbReference>
<dbReference type="Proteomes" id="UP000019146">
    <property type="component" value="Chromosome 2"/>
</dbReference>
<dbReference type="GO" id="GO:0009279">
    <property type="term" value="C:cell outer membrane"/>
    <property type="evidence" value="ECO:0007669"/>
    <property type="project" value="UniProtKB-SubCell"/>
</dbReference>
<feature type="chain" id="PRO_5006054229" evidence="5">
    <location>
        <begin position="34"/>
        <end position="196"/>
    </location>
</feature>
<evidence type="ECO:0000256" key="5">
    <source>
        <dbReference type="SAM" id="SignalP"/>
    </source>
</evidence>
<dbReference type="InterPro" id="IPR036737">
    <property type="entry name" value="OmpA-like_sf"/>
</dbReference>
<gene>
    <name evidence="7" type="ORF">K788_0003088</name>
</gene>
<evidence type="ECO:0000259" key="6">
    <source>
        <dbReference type="PROSITE" id="PS51123"/>
    </source>
</evidence>
<reference evidence="7 8" key="1">
    <citation type="journal article" date="2014" name="Genome Announc.">
        <title>Draft Genome Sequence of the Haloacid-Degrading Burkholderia caribensis Strain MBA4.</title>
        <authorList>
            <person name="Pan Y."/>
            <person name="Kong K.F."/>
            <person name="Tsang J.S."/>
        </authorList>
    </citation>
    <scope>NUCLEOTIDE SEQUENCE [LARGE SCALE GENOMIC DNA]</scope>
    <source>
        <strain evidence="7 8">MBA4</strain>
    </source>
</reference>
<dbReference type="EMBL" id="CP012747">
    <property type="protein sequence ID" value="ALL66857.1"/>
    <property type="molecule type" value="Genomic_DNA"/>
</dbReference>
<evidence type="ECO:0000313" key="8">
    <source>
        <dbReference type="Proteomes" id="UP000019146"/>
    </source>
</evidence>
<feature type="signal peptide" evidence="5">
    <location>
        <begin position="1"/>
        <end position="33"/>
    </location>
</feature>
<dbReference type="KEGG" id="bcai:K788_0003088"/>
<organism evidence="7 8">
    <name type="scientific">Paraburkholderia caribensis MBA4</name>
    <dbReference type="NCBI Taxonomy" id="1323664"/>
    <lineage>
        <taxon>Bacteria</taxon>
        <taxon>Pseudomonadati</taxon>
        <taxon>Pseudomonadota</taxon>
        <taxon>Betaproteobacteria</taxon>
        <taxon>Burkholderiales</taxon>
        <taxon>Burkholderiaceae</taxon>
        <taxon>Paraburkholderia</taxon>
    </lineage>
</organism>
<feature type="domain" description="OmpA-like" evidence="6">
    <location>
        <begin position="79"/>
        <end position="196"/>
    </location>
</feature>
<accession>A0A0P0REQ2</accession>
<dbReference type="PANTHER" id="PTHR30329:SF21">
    <property type="entry name" value="LIPOPROTEIN YIAD-RELATED"/>
    <property type="match status" value="1"/>
</dbReference>
<evidence type="ECO:0000256" key="4">
    <source>
        <dbReference type="PROSITE-ProRule" id="PRU00473"/>
    </source>
</evidence>
<evidence type="ECO:0000256" key="1">
    <source>
        <dbReference type="ARBA" id="ARBA00004442"/>
    </source>
</evidence>
<dbReference type="InterPro" id="IPR006665">
    <property type="entry name" value="OmpA-like"/>
</dbReference>
<proteinExistence type="predicted"/>
<dbReference type="GeneID" id="69970770"/>
<protein>
    <submittedName>
        <fullName evidence="7">OmpA domain protein</fullName>
    </submittedName>
</protein>